<protein>
    <recommendedName>
        <fullName evidence="5">Cohesin domain-containing protein</fullName>
    </recommendedName>
</protein>
<accession>A0A1G2IG81</accession>
<reference evidence="3 4" key="1">
    <citation type="journal article" date="2016" name="Nat. Commun.">
        <title>Thousands of microbial genomes shed light on interconnected biogeochemical processes in an aquifer system.</title>
        <authorList>
            <person name="Anantharaman K."/>
            <person name="Brown C.T."/>
            <person name="Hug L.A."/>
            <person name="Sharon I."/>
            <person name="Castelle C.J."/>
            <person name="Probst A.J."/>
            <person name="Thomas B.C."/>
            <person name="Singh A."/>
            <person name="Wilkins M.J."/>
            <person name="Karaoz U."/>
            <person name="Brodie E.L."/>
            <person name="Williams K.H."/>
            <person name="Hubbard S.S."/>
            <person name="Banfield J.F."/>
        </authorList>
    </citation>
    <scope>NUCLEOTIDE SEQUENCE [LARGE SCALE GENOMIC DNA]</scope>
</reference>
<dbReference type="Proteomes" id="UP000176774">
    <property type="component" value="Unassembled WGS sequence"/>
</dbReference>
<evidence type="ECO:0000256" key="1">
    <source>
        <dbReference type="SAM" id="Phobius"/>
    </source>
</evidence>
<comment type="caution">
    <text evidence="3">The sequence shown here is derived from an EMBL/GenBank/DDBJ whole genome shotgun (WGS) entry which is preliminary data.</text>
</comment>
<feature type="transmembrane region" description="Helical" evidence="1">
    <location>
        <begin position="470"/>
        <end position="501"/>
    </location>
</feature>
<keyword evidence="2" id="KW-0732">Signal</keyword>
<dbReference type="SUPFAM" id="SSF49384">
    <property type="entry name" value="Carbohydrate-binding domain"/>
    <property type="match status" value="1"/>
</dbReference>
<dbReference type="CDD" id="cd08547">
    <property type="entry name" value="Type_II_cohesin"/>
    <property type="match status" value="1"/>
</dbReference>
<evidence type="ECO:0000313" key="3">
    <source>
        <dbReference type="EMBL" id="OGZ73786.1"/>
    </source>
</evidence>
<dbReference type="AlphaFoldDB" id="A0A1G2IG81"/>
<feature type="chain" id="PRO_5009583247" description="Cohesin domain-containing protein" evidence="2">
    <location>
        <begin position="27"/>
        <end position="578"/>
    </location>
</feature>
<dbReference type="Gene3D" id="2.60.40.680">
    <property type="match status" value="1"/>
</dbReference>
<name>A0A1G2IG81_9BACT</name>
<evidence type="ECO:0000313" key="4">
    <source>
        <dbReference type="Proteomes" id="UP000176774"/>
    </source>
</evidence>
<gene>
    <name evidence="3" type="ORF">A2908_02055</name>
</gene>
<keyword evidence="1" id="KW-1133">Transmembrane helix</keyword>
<dbReference type="EMBL" id="MHPA01000007">
    <property type="protein sequence ID" value="OGZ73786.1"/>
    <property type="molecule type" value="Genomic_DNA"/>
</dbReference>
<dbReference type="GO" id="GO:0030246">
    <property type="term" value="F:carbohydrate binding"/>
    <property type="evidence" value="ECO:0007669"/>
    <property type="project" value="InterPro"/>
</dbReference>
<dbReference type="InterPro" id="IPR008965">
    <property type="entry name" value="CBM2/CBM3_carb-bd_dom_sf"/>
</dbReference>
<evidence type="ECO:0008006" key="5">
    <source>
        <dbReference type="Google" id="ProtNLM"/>
    </source>
</evidence>
<sequence>MKFKLLTLGVVLSVTIISGFTSRVHAADITGGAALSIITAQDTYQVSDQFNADIKIESQDVGVNVAQATITFSPAILQVVSIDKTSSVFNFWIQDPTFDNNTGQIIFVGGASSGLLGKSLQVLRVVFKAKGLGGSPLIFTDGAVTASDGSGTNVLSVMNKSTITIGNSATESTPKIQAIERTPITSDTAPAKPVVKIPLYPNPAIWYNALSKFTATWQLPVDISAVATDLGKNPTLDPTTSGGIFDNQTFSALSDGVWYLNVRFYNNKGWSPTNHYRIAIDTVPPSPFTIAFSDGLTSDNPTPIMTHKAKDQLSGIDHYYIQIDSGASINIDTDTYSLPAQKPGKHTIKIGAQDRAGNKTESTASFEILPIASPKILSMTTNLFAGEGGLFINGQSLPNISVALDVMDQKSNSVYSFTTNSDDKGIWAMKIDSPLKNGTYYILATTQDSRGASSLPVKSEMVDVSERPAIVLWGFSITYFQVMVLLLIILAGTYAFGWYTGKLTNRQRERRILISQRDVSSSFNVIKTDVERALKSWEDGTIENHELTQIEFLLKHINENIEKLQKYIISGIKDIGKK</sequence>
<dbReference type="STRING" id="1802214.A2908_02055"/>
<keyword evidence="1" id="KW-0812">Transmembrane</keyword>
<keyword evidence="1" id="KW-0472">Membrane</keyword>
<evidence type="ECO:0000256" key="2">
    <source>
        <dbReference type="SAM" id="SignalP"/>
    </source>
</evidence>
<organism evidence="3 4">
    <name type="scientific">Candidatus Staskawiczbacteria bacterium RIFCSPLOWO2_01_FULL_38_12b</name>
    <dbReference type="NCBI Taxonomy" id="1802214"/>
    <lineage>
        <taxon>Bacteria</taxon>
        <taxon>Candidatus Staskawicziibacteriota</taxon>
    </lineage>
</organism>
<feature type="signal peptide" evidence="2">
    <location>
        <begin position="1"/>
        <end position="26"/>
    </location>
</feature>
<proteinExistence type="predicted"/>